<dbReference type="GO" id="GO:0046992">
    <property type="term" value="F:oxidoreductase activity, acting on X-H and Y-H to form an X-Y bond"/>
    <property type="evidence" value="ECO:0007669"/>
    <property type="project" value="UniProtKB-UniRule"/>
</dbReference>
<dbReference type="SFLD" id="SFLDG01389">
    <property type="entry name" value="menaquinone_synthsis_involved"/>
    <property type="match status" value="1"/>
</dbReference>
<keyword evidence="2 6" id="KW-0949">S-adenosyl-L-methionine</keyword>
<dbReference type="SFLD" id="SFLDF00343">
    <property type="entry name" value="aminofutalosine_synthase_(mqnE"/>
    <property type="match status" value="1"/>
</dbReference>
<feature type="binding site" evidence="6 7">
    <location>
        <position position="98"/>
    </location>
    <ligand>
        <name>[4Fe-4S] cluster</name>
        <dbReference type="ChEBI" id="CHEBI:49883"/>
        <note>4Fe-4S-S-AdoMet</note>
    </ligand>
</feature>
<evidence type="ECO:0000256" key="2">
    <source>
        <dbReference type="ARBA" id="ARBA00022691"/>
    </source>
</evidence>
<evidence type="ECO:0000256" key="6">
    <source>
        <dbReference type="HAMAP-Rule" id="MF_00992"/>
    </source>
</evidence>
<dbReference type="InterPro" id="IPR013785">
    <property type="entry name" value="Aldolase_TIM"/>
</dbReference>
<name>A0A919G5M2_9ACTN</name>
<dbReference type="EC" id="1.21.98.1" evidence="6"/>
<dbReference type="Proteomes" id="UP000603708">
    <property type="component" value="Unassembled WGS sequence"/>
</dbReference>
<dbReference type="PANTHER" id="PTHR43076:SF1">
    <property type="entry name" value="LIPOYL SYNTHASE 2"/>
    <property type="match status" value="1"/>
</dbReference>
<dbReference type="GO" id="GO:0005506">
    <property type="term" value="F:iron ion binding"/>
    <property type="evidence" value="ECO:0007669"/>
    <property type="project" value="UniProtKB-UniRule"/>
</dbReference>
<dbReference type="NCBIfam" id="TIGR03699">
    <property type="entry name" value="menaquin_MqnC"/>
    <property type="match status" value="1"/>
</dbReference>
<comment type="caution">
    <text evidence="10">The sequence shown here is derived from an EMBL/GenBank/DDBJ whole genome shotgun (WGS) entry which is preliminary data.</text>
</comment>
<comment type="similarity">
    <text evidence="6">Belongs to the radical SAM superfamily. MqnC family.</text>
</comment>
<keyword evidence="3 6" id="KW-0479">Metal-binding</keyword>
<evidence type="ECO:0000313" key="11">
    <source>
        <dbReference type="Proteomes" id="UP000603708"/>
    </source>
</evidence>
<comment type="catalytic activity">
    <reaction evidence="6">
        <text>dehypoxanthine futalosine + S-adenosyl-L-methionine = cyclic dehypoxanthinylfutalosinate + 5'-deoxyadenosine + L-methionine + H(+)</text>
        <dbReference type="Rhea" id="RHEA:33083"/>
        <dbReference type="ChEBI" id="CHEBI:15378"/>
        <dbReference type="ChEBI" id="CHEBI:17319"/>
        <dbReference type="ChEBI" id="CHEBI:57844"/>
        <dbReference type="ChEBI" id="CHEBI:58864"/>
        <dbReference type="ChEBI" id="CHEBI:59789"/>
        <dbReference type="ChEBI" id="CHEBI:64270"/>
        <dbReference type="EC" id="1.21.98.1"/>
    </reaction>
</comment>
<dbReference type="InterPro" id="IPR022431">
    <property type="entry name" value="Cyclic_DHFL_synthase_mqnC"/>
</dbReference>
<comment type="pathway">
    <text evidence="6">Quinol/quinone metabolism; menaquinone biosynthesis.</text>
</comment>
<proteinExistence type="inferred from homology"/>
<evidence type="ECO:0000256" key="8">
    <source>
        <dbReference type="PIRSR" id="PIRSR004762-2"/>
    </source>
</evidence>
<dbReference type="HAMAP" id="MF_00992">
    <property type="entry name" value="MqnC"/>
    <property type="match status" value="1"/>
</dbReference>
<dbReference type="InterPro" id="IPR034405">
    <property type="entry name" value="F420"/>
</dbReference>
<feature type="binding site" evidence="8">
    <location>
        <position position="204"/>
    </location>
    <ligand>
        <name>S-adenosyl-L-methionine</name>
        <dbReference type="ChEBI" id="CHEBI:59789"/>
    </ligand>
</feature>
<feature type="binding site" evidence="6 7">
    <location>
        <position position="95"/>
    </location>
    <ligand>
        <name>[4Fe-4S] cluster</name>
        <dbReference type="ChEBI" id="CHEBI:49883"/>
        <note>4Fe-4S-S-AdoMet</note>
    </ligand>
</feature>
<dbReference type="Pfam" id="PF19288">
    <property type="entry name" value="CofH_C"/>
    <property type="match status" value="1"/>
</dbReference>
<organism evidence="10 11">
    <name type="scientific">Streptomyces sulfonofaciens</name>
    <dbReference type="NCBI Taxonomy" id="68272"/>
    <lineage>
        <taxon>Bacteria</taxon>
        <taxon>Bacillati</taxon>
        <taxon>Actinomycetota</taxon>
        <taxon>Actinomycetes</taxon>
        <taxon>Kitasatosporales</taxon>
        <taxon>Streptomycetaceae</taxon>
        <taxon>Streptomyces</taxon>
    </lineage>
</organism>
<comment type="function">
    <text evidence="6">Radical SAM enzyme that catalyzes the cyclization of dehypoxanthine futalosine (DHFL) into cyclic dehypoxanthine futalosine (CDHFL), a step in the biosynthesis of menaquinone (MK, vitamin K2).</text>
</comment>
<dbReference type="InterPro" id="IPR007197">
    <property type="entry name" value="rSAM"/>
</dbReference>
<dbReference type="Pfam" id="PF04055">
    <property type="entry name" value="Radical_SAM"/>
    <property type="match status" value="1"/>
</dbReference>
<sequence>MTEQADFASADVLAGVPSDVSTGGGVDVAVVLERAAAGGRISAEEALVLYRDAPLHALGSAADTIRRRRYAGTEHIATYIIERNINYTNVCVTACKFCAFYAAPKDADKGWTRDLDDILRRCAETVELGGTQIMFQGGHHPDYGVEYYEKHFSAIKKEFPQLVIHSLGASEVEHMARISGVSVAEAITRIHAAGLDSFAGAGAELLPERPRRAIAPLKESGERWLEIMETAHELGVESTTTMLMGTGETNAERIEHLRMIRDVQDRTGGFRAFIPYTYQPENNHLKGRTQATVLEYLRMIAIARIFLDNVAHIQGSWLTTGKEVGQLSLHYGADDLGSIMLEENVVSSAGARHRSNRMEIIDLIRKAGRVPAQRATTYEHLVVHEDPAEDPVDDRVVSHLSSTALDRGTAHPELRLVDAR</sequence>
<dbReference type="GO" id="GO:0009234">
    <property type="term" value="P:menaquinone biosynthetic process"/>
    <property type="evidence" value="ECO:0007669"/>
    <property type="project" value="UniProtKB-UniRule"/>
</dbReference>
<dbReference type="InterPro" id="IPR058240">
    <property type="entry name" value="rSAM_sf"/>
</dbReference>
<dbReference type="CDD" id="cd01335">
    <property type="entry name" value="Radical_SAM"/>
    <property type="match status" value="1"/>
</dbReference>
<keyword evidence="5 6" id="KW-0411">Iron-sulfur</keyword>
<dbReference type="GO" id="GO:0016765">
    <property type="term" value="F:transferase activity, transferring alkyl or aryl (other than methyl) groups"/>
    <property type="evidence" value="ECO:0007669"/>
    <property type="project" value="InterPro"/>
</dbReference>
<keyword evidence="6" id="KW-0560">Oxidoreductase</keyword>
<dbReference type="PANTHER" id="PTHR43076">
    <property type="entry name" value="FO SYNTHASE (COFH)"/>
    <property type="match status" value="1"/>
</dbReference>
<reference evidence="10" key="1">
    <citation type="journal article" date="2014" name="Int. J. Syst. Evol. Microbiol.">
        <title>Complete genome sequence of Corynebacterium casei LMG S-19264T (=DSM 44701T), isolated from a smear-ripened cheese.</title>
        <authorList>
            <consortium name="US DOE Joint Genome Institute (JGI-PGF)"/>
            <person name="Walter F."/>
            <person name="Albersmeier A."/>
            <person name="Kalinowski J."/>
            <person name="Ruckert C."/>
        </authorList>
    </citation>
    <scope>NUCLEOTIDE SEQUENCE</scope>
    <source>
        <strain evidence="10">JCM 5069</strain>
    </source>
</reference>
<feature type="binding site" evidence="8">
    <location>
        <position position="316"/>
    </location>
    <ligand>
        <name>(3R)-3-methyl-D-ornithine</name>
        <dbReference type="ChEBI" id="CHEBI:64642"/>
    </ligand>
</feature>
<dbReference type="NCBIfam" id="TIGR00423">
    <property type="entry name" value="CofH family radical SAM protein"/>
    <property type="match status" value="1"/>
</dbReference>
<feature type="domain" description="Radical SAM core" evidence="9">
    <location>
        <begin position="77"/>
        <end position="309"/>
    </location>
</feature>
<dbReference type="EMBL" id="BNCD01000007">
    <property type="protein sequence ID" value="GHH78224.1"/>
    <property type="molecule type" value="Genomic_DNA"/>
</dbReference>
<evidence type="ECO:0000256" key="3">
    <source>
        <dbReference type="ARBA" id="ARBA00022723"/>
    </source>
</evidence>
<evidence type="ECO:0000256" key="4">
    <source>
        <dbReference type="ARBA" id="ARBA00023004"/>
    </source>
</evidence>
<dbReference type="SFLD" id="SFLDF00342">
    <property type="entry name" value="cyclic_dehypoxanthine_futalosi"/>
    <property type="match status" value="1"/>
</dbReference>
<comment type="cofactor">
    <cofactor evidence="6 7">
        <name>[4Fe-4S] cluster</name>
        <dbReference type="ChEBI" id="CHEBI:49883"/>
    </cofactor>
    <text evidence="6 7">Binds 1 [4Fe-4S] cluster. The cluster is coordinated with 3 cysteines and an exchangeable S-adenosyl-L-methionine.</text>
</comment>
<evidence type="ECO:0000256" key="5">
    <source>
        <dbReference type="ARBA" id="ARBA00023014"/>
    </source>
</evidence>
<accession>A0A919G5M2</accession>
<gene>
    <name evidence="6 10" type="primary">mqnC</name>
    <name evidence="10" type="ORF">GCM10018793_28150</name>
</gene>
<dbReference type="InterPro" id="IPR045567">
    <property type="entry name" value="CofH/MnqC-like_C"/>
</dbReference>
<dbReference type="GO" id="GO:0044689">
    <property type="term" value="F:7,8-didemethyl-8-hydroxy-5-deazariboflavin synthase activity"/>
    <property type="evidence" value="ECO:0007669"/>
    <property type="project" value="TreeGrafter"/>
</dbReference>
<dbReference type="SFLD" id="SFLDS00029">
    <property type="entry name" value="Radical_SAM"/>
    <property type="match status" value="1"/>
</dbReference>
<dbReference type="InterPro" id="IPR020050">
    <property type="entry name" value="FO_synthase_su2"/>
</dbReference>
<keyword evidence="1 6" id="KW-0004">4Fe-4S</keyword>
<feature type="binding site" evidence="6 7">
    <location>
        <position position="91"/>
    </location>
    <ligand>
        <name>[4Fe-4S] cluster</name>
        <dbReference type="ChEBI" id="CHEBI:49883"/>
        <note>4Fe-4S-S-AdoMet</note>
    </ligand>
</feature>
<dbReference type="AlphaFoldDB" id="A0A919G5M2"/>
<keyword evidence="6" id="KW-0474">Menaquinone biosynthesis</keyword>
<evidence type="ECO:0000256" key="1">
    <source>
        <dbReference type="ARBA" id="ARBA00022485"/>
    </source>
</evidence>
<dbReference type="PROSITE" id="PS51918">
    <property type="entry name" value="RADICAL_SAM"/>
    <property type="match status" value="1"/>
</dbReference>
<dbReference type="PIRSF" id="PIRSF004762">
    <property type="entry name" value="CHP00423"/>
    <property type="match status" value="1"/>
</dbReference>
<evidence type="ECO:0000313" key="10">
    <source>
        <dbReference type="EMBL" id="GHH78224.1"/>
    </source>
</evidence>
<evidence type="ECO:0000256" key="7">
    <source>
        <dbReference type="PIRSR" id="PIRSR004762-1"/>
    </source>
</evidence>
<feature type="binding site" evidence="8">
    <location>
        <position position="97"/>
    </location>
    <ligand>
        <name>S-adenosyl-L-methionine</name>
        <dbReference type="ChEBI" id="CHEBI:59789"/>
    </ligand>
</feature>
<keyword evidence="4 6" id="KW-0408">Iron</keyword>
<dbReference type="Gene3D" id="3.20.20.70">
    <property type="entry name" value="Aldolase class I"/>
    <property type="match status" value="1"/>
</dbReference>
<reference evidence="10" key="2">
    <citation type="submission" date="2020-09" db="EMBL/GenBank/DDBJ databases">
        <authorList>
            <person name="Sun Q."/>
            <person name="Ohkuma M."/>
        </authorList>
    </citation>
    <scope>NUCLEOTIDE SEQUENCE</scope>
    <source>
        <strain evidence="10">JCM 5069</strain>
    </source>
</reference>
<dbReference type="SUPFAM" id="SSF102114">
    <property type="entry name" value="Radical SAM enzymes"/>
    <property type="match status" value="1"/>
</dbReference>
<protein>
    <recommendedName>
        <fullName evidence="6">Cyclic dehypoxanthine futalosine synthase</fullName>
        <shortName evidence="6">Cyclic DHFL synthase</shortName>
        <ecNumber evidence="6">1.21.98.1</ecNumber>
    </recommendedName>
    <alternativeName>
        <fullName evidence="6">Dehypoxanthine futalosine cyclase</fullName>
        <shortName evidence="6">DHFL cyclase</shortName>
    </alternativeName>
    <alternativeName>
        <fullName evidence="6">Menaquinone biosynthetic enzyme MqnC</fullName>
    </alternativeName>
</protein>
<dbReference type="SFLD" id="SFLDG01064">
    <property type="entry name" value="F420__menaquinone_cofactor_bio"/>
    <property type="match status" value="1"/>
</dbReference>
<dbReference type="GO" id="GO:0051539">
    <property type="term" value="F:4 iron, 4 sulfur cluster binding"/>
    <property type="evidence" value="ECO:0007669"/>
    <property type="project" value="UniProtKB-KW"/>
</dbReference>
<evidence type="ECO:0000259" key="9">
    <source>
        <dbReference type="PROSITE" id="PS51918"/>
    </source>
</evidence>
<keyword evidence="11" id="KW-1185">Reference proteome</keyword>
<feature type="binding site" evidence="8">
    <location>
        <position position="338"/>
    </location>
    <ligand>
        <name>(3R)-3-methyl-D-ornithine</name>
        <dbReference type="ChEBI" id="CHEBI:64642"/>
    </ligand>
</feature>